<comment type="caution">
    <text evidence="1">The sequence shown here is derived from an EMBL/GenBank/DDBJ whole genome shotgun (WGS) entry which is preliminary data.</text>
</comment>
<keyword evidence="2" id="KW-1185">Reference proteome</keyword>
<dbReference type="InterPro" id="IPR032675">
    <property type="entry name" value="LRR_dom_sf"/>
</dbReference>
<name>A0AAV7EEL8_ARIFI</name>
<dbReference type="SUPFAM" id="SSF52047">
    <property type="entry name" value="RNI-like"/>
    <property type="match status" value="1"/>
</dbReference>
<evidence type="ECO:0000313" key="1">
    <source>
        <dbReference type="EMBL" id="KAG9446739.1"/>
    </source>
</evidence>
<sequence length="340" mass="38055">MAKKRPRLSREGSVVAVDVDRSGGPWDALSSELVGEIASHLPGDEVARSVAFVCKSWAEAVAGPYCWSVIDINKWCRRCDRFDVINFVVRKLIRRAGAAVRRLAVFKLDDSALSFVASCGKFLKVLNTPMGEISDVMVEKYAGAFTALTVLDISFCLKITSKGIETIGRQCRCLVHLKRNMPMPPYDHDRQDRVASVDESEALAIAGAMPGLSYLGVAYGRFSDYGLHAIITNCKDLVYLDIEGCMNLKMDNGMEEECERIKFLMGPWVDYVYEMRQSEVKQVKEKDHFEDDRGDGEVDQFEEWIWDEAHPLQNGGADLENAIDIFSDDVIEIPSDDSDS</sequence>
<evidence type="ECO:0008006" key="3">
    <source>
        <dbReference type="Google" id="ProtNLM"/>
    </source>
</evidence>
<dbReference type="SUPFAM" id="SSF81383">
    <property type="entry name" value="F-box domain"/>
    <property type="match status" value="1"/>
</dbReference>
<organism evidence="1 2">
    <name type="scientific">Aristolochia fimbriata</name>
    <name type="common">White veined hardy Dutchman's pipe vine</name>
    <dbReference type="NCBI Taxonomy" id="158543"/>
    <lineage>
        <taxon>Eukaryota</taxon>
        <taxon>Viridiplantae</taxon>
        <taxon>Streptophyta</taxon>
        <taxon>Embryophyta</taxon>
        <taxon>Tracheophyta</taxon>
        <taxon>Spermatophyta</taxon>
        <taxon>Magnoliopsida</taxon>
        <taxon>Magnoliidae</taxon>
        <taxon>Piperales</taxon>
        <taxon>Aristolochiaceae</taxon>
        <taxon>Aristolochia</taxon>
    </lineage>
</organism>
<evidence type="ECO:0000313" key="2">
    <source>
        <dbReference type="Proteomes" id="UP000825729"/>
    </source>
</evidence>
<protein>
    <recommendedName>
        <fullName evidence="3">F-box protein FBW2</fullName>
    </recommendedName>
</protein>
<proteinExistence type="predicted"/>
<dbReference type="PANTHER" id="PTHR38926">
    <property type="entry name" value="F-BOX DOMAIN CONTAINING PROTEIN, EXPRESSED"/>
    <property type="match status" value="1"/>
</dbReference>
<dbReference type="AlphaFoldDB" id="A0AAV7EEL8"/>
<dbReference type="Proteomes" id="UP000825729">
    <property type="component" value="Unassembled WGS sequence"/>
</dbReference>
<dbReference type="EMBL" id="JAINDJ010000005">
    <property type="protein sequence ID" value="KAG9446739.1"/>
    <property type="molecule type" value="Genomic_DNA"/>
</dbReference>
<dbReference type="Gene3D" id="1.20.1280.50">
    <property type="match status" value="1"/>
</dbReference>
<dbReference type="InterPro" id="IPR036047">
    <property type="entry name" value="F-box-like_dom_sf"/>
</dbReference>
<dbReference type="Gene3D" id="3.80.10.10">
    <property type="entry name" value="Ribonuclease Inhibitor"/>
    <property type="match status" value="1"/>
</dbReference>
<dbReference type="PANTHER" id="PTHR38926:SF81">
    <property type="entry name" value="F-BOX DOMAIN-CONTAINING PROTEIN"/>
    <property type="match status" value="1"/>
</dbReference>
<gene>
    <name evidence="1" type="ORF">H6P81_012867</name>
</gene>
<accession>A0AAV7EEL8</accession>
<reference evidence="1 2" key="1">
    <citation type="submission" date="2021-07" db="EMBL/GenBank/DDBJ databases">
        <title>The Aristolochia fimbriata genome: insights into angiosperm evolution, floral development and chemical biosynthesis.</title>
        <authorList>
            <person name="Jiao Y."/>
        </authorList>
    </citation>
    <scope>NUCLEOTIDE SEQUENCE [LARGE SCALE GENOMIC DNA]</scope>
    <source>
        <strain evidence="1">IBCAS-2021</strain>
        <tissue evidence="1">Leaf</tissue>
    </source>
</reference>